<keyword evidence="2" id="KW-0238">DNA-binding</keyword>
<dbReference type="PROSITE" id="PS50995">
    <property type="entry name" value="HTH_MARR_2"/>
    <property type="match status" value="1"/>
</dbReference>
<name>A0A5P0ZGD9_9LACO</name>
<dbReference type="SMART" id="SM00347">
    <property type="entry name" value="HTH_MARR"/>
    <property type="match status" value="1"/>
</dbReference>
<keyword evidence="3" id="KW-0804">Transcription</keyword>
<proteinExistence type="predicted"/>
<comment type="caution">
    <text evidence="5">The sequence shown here is derived from an EMBL/GenBank/DDBJ whole genome shotgun (WGS) entry which is preliminary data.</text>
</comment>
<dbReference type="SUPFAM" id="SSF46785">
    <property type="entry name" value="Winged helix' DNA-binding domain"/>
    <property type="match status" value="1"/>
</dbReference>
<dbReference type="RefSeq" id="WP_338080196.1">
    <property type="nucleotide sequence ID" value="NZ_VDFM01000003.1"/>
</dbReference>
<sequence length="150" mass="17295">MEEILRPIGMIARSLDSISNVEFKDIGLTRGQYLYLVRIEENPGIILEKLANIIKIDKTTAARAVQKLEKQGLIKRTNDDANMKIKHLFTTDKGKKIYPLIKRENDYSNQVALKGLSVEEQRLLSEYLLKVADNINQDWEFVKSGGRRKY</sequence>
<dbReference type="GO" id="GO:0003677">
    <property type="term" value="F:DNA binding"/>
    <property type="evidence" value="ECO:0007669"/>
    <property type="project" value="UniProtKB-KW"/>
</dbReference>
<evidence type="ECO:0000313" key="5">
    <source>
        <dbReference type="EMBL" id="MQS52104.1"/>
    </source>
</evidence>
<dbReference type="AlphaFoldDB" id="A0A5P0ZGD9"/>
<organism evidence="5 6">
    <name type="scientific">Companilactobacillus mishanensis</name>
    <dbReference type="NCBI Taxonomy" id="2486008"/>
    <lineage>
        <taxon>Bacteria</taxon>
        <taxon>Bacillati</taxon>
        <taxon>Bacillota</taxon>
        <taxon>Bacilli</taxon>
        <taxon>Lactobacillales</taxon>
        <taxon>Lactobacillaceae</taxon>
        <taxon>Companilactobacillus</taxon>
    </lineage>
</organism>
<protein>
    <submittedName>
        <fullName evidence="5">MarR family transcriptional regulator</fullName>
    </submittedName>
</protein>
<evidence type="ECO:0000256" key="3">
    <source>
        <dbReference type="ARBA" id="ARBA00023163"/>
    </source>
</evidence>
<dbReference type="InterPro" id="IPR000835">
    <property type="entry name" value="HTH_MarR-typ"/>
</dbReference>
<evidence type="ECO:0000256" key="1">
    <source>
        <dbReference type="ARBA" id="ARBA00023015"/>
    </source>
</evidence>
<dbReference type="InterPro" id="IPR036390">
    <property type="entry name" value="WH_DNA-bd_sf"/>
</dbReference>
<dbReference type="PANTHER" id="PTHR42756">
    <property type="entry name" value="TRANSCRIPTIONAL REGULATOR, MARR"/>
    <property type="match status" value="1"/>
</dbReference>
<dbReference type="EMBL" id="VDFM01000003">
    <property type="protein sequence ID" value="MQS52104.1"/>
    <property type="molecule type" value="Genomic_DNA"/>
</dbReference>
<accession>A0A5P0ZGD9</accession>
<evidence type="ECO:0000256" key="2">
    <source>
        <dbReference type="ARBA" id="ARBA00023125"/>
    </source>
</evidence>
<evidence type="ECO:0000259" key="4">
    <source>
        <dbReference type="PROSITE" id="PS50995"/>
    </source>
</evidence>
<dbReference type="Gene3D" id="1.10.10.10">
    <property type="entry name" value="Winged helix-like DNA-binding domain superfamily/Winged helix DNA-binding domain"/>
    <property type="match status" value="1"/>
</dbReference>
<reference evidence="5 6" key="1">
    <citation type="journal article" date="2019" name="Syst. Appl. Microbiol.">
        <title>Polyphasic characterization of two novel Lactobacillus spp. isolated from blown salami packages: Description of Lactobacillus halodurans sp. nov. and Lactobacillus salsicarnum sp. nov.</title>
        <authorList>
            <person name="Schuster J.A."/>
            <person name="Klingl A."/>
            <person name="Vogel R.F."/>
            <person name="Ehrmann M.A."/>
        </authorList>
    </citation>
    <scope>NUCLEOTIDE SEQUENCE [LARGE SCALE GENOMIC DNA]</scope>
    <source>
        <strain evidence="5 6">TMW 1.2118</strain>
    </source>
</reference>
<dbReference type="Pfam" id="PF01047">
    <property type="entry name" value="MarR"/>
    <property type="match status" value="1"/>
</dbReference>
<dbReference type="PRINTS" id="PR00598">
    <property type="entry name" value="HTHMARR"/>
</dbReference>
<feature type="domain" description="HTH marR-type" evidence="4">
    <location>
        <begin position="1"/>
        <end position="133"/>
    </location>
</feature>
<dbReference type="GO" id="GO:0003700">
    <property type="term" value="F:DNA-binding transcription factor activity"/>
    <property type="evidence" value="ECO:0007669"/>
    <property type="project" value="InterPro"/>
</dbReference>
<dbReference type="InterPro" id="IPR036388">
    <property type="entry name" value="WH-like_DNA-bd_sf"/>
</dbReference>
<dbReference type="Proteomes" id="UP000380386">
    <property type="component" value="Unassembled WGS sequence"/>
</dbReference>
<dbReference type="PANTHER" id="PTHR42756:SF2">
    <property type="entry name" value="MARR FAMILY REGULATORY PROTEIN"/>
    <property type="match status" value="1"/>
</dbReference>
<gene>
    <name evidence="5" type="ORF">FHL02_03615</name>
</gene>
<evidence type="ECO:0000313" key="6">
    <source>
        <dbReference type="Proteomes" id="UP000380386"/>
    </source>
</evidence>
<keyword evidence="1" id="KW-0805">Transcription regulation</keyword>